<dbReference type="CDD" id="cd06582">
    <property type="entry name" value="TM_PBP1_LivH_like"/>
    <property type="match status" value="1"/>
</dbReference>
<sequence>MEFPVELFINALIAGILLGGFYAAVTVGISISFGILDIVNIAHPAFIILGSYIAYIANQRLGLDPILTSILVLPLFYYLGSLIYQVYYLSFEKRGQEALRGLAFFFGLLFVTEVLLILVFGVDYRYVQAGYIDTTLRFAFFDLPMRMVVPFIISMVLLAGLQWFLSKTFTGRAIMAVAQDQLALSLMAADPIRIKRIAFAISIATAAIAGALLIIIQPVEPSVGREYIGRVFAICVLGGMGSIPGMIIAAMLLGIVESITSTFYGPSWAPAVAFGFLLITLAVRPAGLLGR</sequence>
<keyword evidence="6" id="KW-1133">Transmembrane helix</keyword>
<dbReference type="KEGG" id="psin:CAK95_16115"/>
<dbReference type="InterPro" id="IPR052157">
    <property type="entry name" value="BCAA_transport_permease"/>
</dbReference>
<reference evidence="9 10" key="1">
    <citation type="submission" date="2017-05" db="EMBL/GenBank/DDBJ databases">
        <title>Full genome sequence of Pseudorhodoplanes sinuspersici.</title>
        <authorList>
            <person name="Dastgheib S.M.M."/>
            <person name="Shavandi M."/>
            <person name="Tirandaz H."/>
        </authorList>
    </citation>
    <scope>NUCLEOTIDE SEQUENCE [LARGE SCALE GENOMIC DNA]</scope>
    <source>
        <strain evidence="9 10">RIPI110</strain>
    </source>
</reference>
<evidence type="ECO:0000256" key="1">
    <source>
        <dbReference type="ARBA" id="ARBA00004651"/>
    </source>
</evidence>
<evidence type="ECO:0000313" key="10">
    <source>
        <dbReference type="Proteomes" id="UP000194137"/>
    </source>
</evidence>
<evidence type="ECO:0000313" key="9">
    <source>
        <dbReference type="EMBL" id="ARQ00436.1"/>
    </source>
</evidence>
<dbReference type="AlphaFoldDB" id="A0A1W6ZT18"/>
<evidence type="ECO:0000256" key="2">
    <source>
        <dbReference type="ARBA" id="ARBA00022448"/>
    </source>
</evidence>
<keyword evidence="5" id="KW-0029">Amino-acid transport</keyword>
<dbReference type="STRING" id="1235591.CAK95_16115"/>
<organism evidence="9 10">
    <name type="scientific">Pseudorhodoplanes sinuspersici</name>
    <dbReference type="NCBI Taxonomy" id="1235591"/>
    <lineage>
        <taxon>Bacteria</taxon>
        <taxon>Pseudomonadati</taxon>
        <taxon>Pseudomonadota</taxon>
        <taxon>Alphaproteobacteria</taxon>
        <taxon>Hyphomicrobiales</taxon>
        <taxon>Pseudorhodoplanes</taxon>
    </lineage>
</organism>
<evidence type="ECO:0000256" key="7">
    <source>
        <dbReference type="ARBA" id="ARBA00023136"/>
    </source>
</evidence>
<evidence type="ECO:0000256" key="4">
    <source>
        <dbReference type="ARBA" id="ARBA00022692"/>
    </source>
</evidence>
<accession>A0A1W6ZT18</accession>
<dbReference type="RefSeq" id="WP_086088831.1">
    <property type="nucleotide sequence ID" value="NZ_CP021112.1"/>
</dbReference>
<evidence type="ECO:0000256" key="8">
    <source>
        <dbReference type="ARBA" id="ARBA00037998"/>
    </source>
</evidence>
<gene>
    <name evidence="9" type="ORF">CAK95_16115</name>
</gene>
<name>A0A1W6ZT18_9HYPH</name>
<dbReference type="InterPro" id="IPR001851">
    <property type="entry name" value="ABC_transp_permease"/>
</dbReference>
<dbReference type="EMBL" id="CP021112">
    <property type="protein sequence ID" value="ARQ00436.1"/>
    <property type="molecule type" value="Genomic_DNA"/>
</dbReference>
<keyword evidence="4" id="KW-0812">Transmembrane</keyword>
<dbReference type="GO" id="GO:0022857">
    <property type="term" value="F:transmembrane transporter activity"/>
    <property type="evidence" value="ECO:0007669"/>
    <property type="project" value="InterPro"/>
</dbReference>
<dbReference type="Pfam" id="PF02653">
    <property type="entry name" value="BPD_transp_2"/>
    <property type="match status" value="1"/>
</dbReference>
<evidence type="ECO:0000256" key="6">
    <source>
        <dbReference type="ARBA" id="ARBA00022989"/>
    </source>
</evidence>
<comment type="subcellular location">
    <subcellularLocation>
        <location evidence="1">Cell membrane</location>
        <topology evidence="1">Multi-pass membrane protein</topology>
    </subcellularLocation>
</comment>
<dbReference type="OrthoDB" id="153121at2"/>
<evidence type="ECO:0000256" key="5">
    <source>
        <dbReference type="ARBA" id="ARBA00022970"/>
    </source>
</evidence>
<dbReference type="PANTHER" id="PTHR11795">
    <property type="entry name" value="BRANCHED-CHAIN AMINO ACID TRANSPORT SYSTEM PERMEASE PROTEIN LIVH"/>
    <property type="match status" value="1"/>
</dbReference>
<evidence type="ECO:0000256" key="3">
    <source>
        <dbReference type="ARBA" id="ARBA00022475"/>
    </source>
</evidence>
<protein>
    <submittedName>
        <fullName evidence="9">Branched-chain amino acid ABC transporter permease</fullName>
    </submittedName>
</protein>
<keyword evidence="3" id="KW-1003">Cell membrane</keyword>
<dbReference type="GO" id="GO:0006865">
    <property type="term" value="P:amino acid transport"/>
    <property type="evidence" value="ECO:0007669"/>
    <property type="project" value="UniProtKB-KW"/>
</dbReference>
<keyword evidence="7" id="KW-0472">Membrane</keyword>
<dbReference type="PANTHER" id="PTHR11795:SF445">
    <property type="entry name" value="AMINO ACID ABC TRANSPORTER PERMEASE PROTEIN"/>
    <property type="match status" value="1"/>
</dbReference>
<proteinExistence type="inferred from homology"/>
<comment type="similarity">
    <text evidence="8">Belongs to the binding-protein-dependent transport system permease family. LivHM subfamily.</text>
</comment>
<dbReference type="Proteomes" id="UP000194137">
    <property type="component" value="Chromosome"/>
</dbReference>
<dbReference type="GO" id="GO:0005886">
    <property type="term" value="C:plasma membrane"/>
    <property type="evidence" value="ECO:0007669"/>
    <property type="project" value="UniProtKB-SubCell"/>
</dbReference>
<keyword evidence="10" id="KW-1185">Reference proteome</keyword>
<keyword evidence="2" id="KW-0813">Transport</keyword>